<comment type="caution">
    <text evidence="1">The sequence shown here is derived from an EMBL/GenBank/DDBJ whole genome shotgun (WGS) entry which is preliminary data.</text>
</comment>
<protein>
    <submittedName>
        <fullName evidence="1">Uncharacterized protein</fullName>
    </submittedName>
</protein>
<gene>
    <name evidence="1" type="ORF">S12H4_01284</name>
</gene>
<name>X1Q002_9ZZZZ</name>
<reference evidence="1" key="1">
    <citation type="journal article" date="2014" name="Front. Microbiol.">
        <title>High frequency of phylogenetically diverse reductive dehalogenase-homologous genes in deep subseafloor sedimentary metagenomes.</title>
        <authorList>
            <person name="Kawai M."/>
            <person name="Futagami T."/>
            <person name="Toyoda A."/>
            <person name="Takaki Y."/>
            <person name="Nishi S."/>
            <person name="Hori S."/>
            <person name="Arai W."/>
            <person name="Tsubouchi T."/>
            <person name="Morono Y."/>
            <person name="Uchiyama I."/>
            <person name="Ito T."/>
            <person name="Fujiyama A."/>
            <person name="Inagaki F."/>
            <person name="Takami H."/>
        </authorList>
    </citation>
    <scope>NUCLEOTIDE SEQUENCE</scope>
    <source>
        <strain evidence="1">Expedition CK06-06</strain>
    </source>
</reference>
<dbReference type="EMBL" id="BARW01000244">
    <property type="protein sequence ID" value="GAI61518.1"/>
    <property type="molecule type" value="Genomic_DNA"/>
</dbReference>
<evidence type="ECO:0000313" key="1">
    <source>
        <dbReference type="EMBL" id="GAI61518.1"/>
    </source>
</evidence>
<dbReference type="AlphaFoldDB" id="X1Q002"/>
<proteinExistence type="predicted"/>
<accession>X1Q002</accession>
<organism evidence="1">
    <name type="scientific">marine sediment metagenome</name>
    <dbReference type="NCBI Taxonomy" id="412755"/>
    <lineage>
        <taxon>unclassified sequences</taxon>
        <taxon>metagenomes</taxon>
        <taxon>ecological metagenomes</taxon>
    </lineage>
</organism>
<sequence length="61" mass="6978">MNKPGKKCPECGAEGKAWHGEHETAVRNYKLPNQTIADVGWRCWHCGHEWGFEVDKVLGER</sequence>